<evidence type="ECO:0000313" key="2">
    <source>
        <dbReference type="Proteomes" id="UP000009022"/>
    </source>
</evidence>
<dbReference type="InterPro" id="IPR000639">
    <property type="entry name" value="Epox_hydrolase-like"/>
</dbReference>
<evidence type="ECO:0008006" key="3">
    <source>
        <dbReference type="Google" id="ProtNLM"/>
    </source>
</evidence>
<evidence type="ECO:0000313" key="1">
    <source>
        <dbReference type="EMBL" id="EDV28636.1"/>
    </source>
</evidence>
<accession>B3RKT0</accession>
<dbReference type="Proteomes" id="UP000009022">
    <property type="component" value="Unassembled WGS sequence"/>
</dbReference>
<sequence>MHIARLWKRLRVPASVRDGYSHLQHGLIRKASPIHQCVRHISIDACRWNPEDRRGQIDLPTPIDPEVQYVNVQTKNLGVTSVDYIKASYTDENPTGSAIAIAVHGSPGSHYDFRYMAPLLSEAGVRVIRINLPGFGPTIKPPDFIYSPVNKANFMAELLESIGIKKVDIAIGHSMGCGAITSFPSTHPGFVSSYALLASCGTRPHRSLRPFPIIKLFANMVNLPVIDKPSGALLRLVYIKNEIENSQRLCGAMDFDFNAKNLKLLGDQKTPVILGFGLNDHMVEHAIFDEMSSVLGLRTLSEMLALTNDQGNENPHLAYDVATGKSRQLVFRSSGHYIQKFHARHIAKAILHLLHDL</sequence>
<dbReference type="HOGENOM" id="CLU_065277_0_0_1"/>
<proteinExistence type="predicted"/>
<dbReference type="PANTHER" id="PTHR47533:SF4">
    <property type="entry name" value="AB HYDROLASE-1 DOMAIN-CONTAINING PROTEIN"/>
    <property type="match status" value="1"/>
</dbReference>
<dbReference type="Gene3D" id="3.40.50.1820">
    <property type="entry name" value="alpha/beta hydrolase"/>
    <property type="match status" value="1"/>
</dbReference>
<dbReference type="KEGG" id="tad:TRIADDRAFT_51752"/>
<reference evidence="1 2" key="1">
    <citation type="journal article" date="2008" name="Nature">
        <title>The Trichoplax genome and the nature of placozoans.</title>
        <authorList>
            <person name="Srivastava M."/>
            <person name="Begovic E."/>
            <person name="Chapman J."/>
            <person name="Putnam N.H."/>
            <person name="Hellsten U."/>
            <person name="Kawashima T."/>
            <person name="Kuo A."/>
            <person name="Mitros T."/>
            <person name="Salamov A."/>
            <person name="Carpenter M.L."/>
            <person name="Signorovitch A.Y."/>
            <person name="Moreno M.A."/>
            <person name="Kamm K."/>
            <person name="Grimwood J."/>
            <person name="Schmutz J."/>
            <person name="Shapiro H."/>
            <person name="Grigoriev I.V."/>
            <person name="Buss L.W."/>
            <person name="Schierwater B."/>
            <person name="Dellaporta S.L."/>
            <person name="Rokhsar D.S."/>
        </authorList>
    </citation>
    <scope>NUCLEOTIDE SEQUENCE [LARGE SCALE GENOMIC DNA]</scope>
    <source>
        <strain evidence="1 2">Grell-BS-1999</strain>
    </source>
</reference>
<dbReference type="AlphaFoldDB" id="B3RKT0"/>
<dbReference type="OMA" id="CCWPVSA"/>
<dbReference type="SUPFAM" id="SSF53474">
    <property type="entry name" value="alpha/beta-Hydrolases"/>
    <property type="match status" value="1"/>
</dbReference>
<dbReference type="ESTHER" id="triad-b3rkt0">
    <property type="family name" value="Duf_1057"/>
</dbReference>
<dbReference type="RefSeq" id="XP_002107838.1">
    <property type="nucleotide sequence ID" value="XM_002107802.1"/>
</dbReference>
<gene>
    <name evidence="1" type="ORF">TRIADDRAFT_51752</name>
</gene>
<organism evidence="1 2">
    <name type="scientific">Trichoplax adhaerens</name>
    <name type="common">Trichoplax reptans</name>
    <dbReference type="NCBI Taxonomy" id="10228"/>
    <lineage>
        <taxon>Eukaryota</taxon>
        <taxon>Metazoa</taxon>
        <taxon>Placozoa</taxon>
        <taxon>Uniplacotomia</taxon>
        <taxon>Trichoplacea</taxon>
        <taxon>Trichoplacidae</taxon>
        <taxon>Trichoplax</taxon>
    </lineage>
</organism>
<dbReference type="CTD" id="6749053"/>
<dbReference type="Pfam" id="PF06342">
    <property type="entry name" value="DUF1057"/>
    <property type="match status" value="1"/>
</dbReference>
<dbReference type="InterPro" id="IPR029058">
    <property type="entry name" value="AB_hydrolase_fold"/>
</dbReference>
<dbReference type="InterPro" id="IPR010463">
    <property type="entry name" value="DUF1057"/>
</dbReference>
<dbReference type="GO" id="GO:0003824">
    <property type="term" value="F:catalytic activity"/>
    <property type="evidence" value="ECO:0007669"/>
    <property type="project" value="InterPro"/>
</dbReference>
<dbReference type="OrthoDB" id="6431331at2759"/>
<dbReference type="EMBL" id="DS985241">
    <property type="protein sequence ID" value="EDV28636.1"/>
    <property type="molecule type" value="Genomic_DNA"/>
</dbReference>
<dbReference type="PANTHER" id="PTHR47533">
    <property type="entry name" value="PROTEIN CBG21859"/>
    <property type="match status" value="1"/>
</dbReference>
<keyword evidence="2" id="KW-1185">Reference proteome</keyword>
<dbReference type="PhylomeDB" id="B3RKT0"/>
<name>B3RKT0_TRIAD</name>
<dbReference type="GeneID" id="6749053"/>
<dbReference type="PRINTS" id="PR00412">
    <property type="entry name" value="EPOXHYDRLASE"/>
</dbReference>
<dbReference type="InParanoid" id="B3RKT0"/>
<dbReference type="eggNOG" id="ENOG502SAAS">
    <property type="taxonomic scope" value="Eukaryota"/>
</dbReference>
<protein>
    <recommendedName>
        <fullName evidence="3">AB hydrolase-1 domain-containing protein</fullName>
    </recommendedName>
</protein>